<dbReference type="EMBL" id="QGGV01000007">
    <property type="protein sequence ID" value="PWK55371.1"/>
    <property type="molecule type" value="Genomic_DNA"/>
</dbReference>
<evidence type="ECO:0000256" key="1">
    <source>
        <dbReference type="SAM" id="Phobius"/>
    </source>
</evidence>
<keyword evidence="1" id="KW-0812">Transmembrane</keyword>
<sequence>MHDATLLRKAGLLYLAIIFLGLGGEVLVRAPLAGMAPEAMAAAIRDGALPFRLSILSDAVMVTCDVALAVVLFQLFRSTDEGLAATAAALRLIQAAVIAANLPVQHAALLWAQSSEAGMAAQAMASHAAGYDLGLIFFGFNSLMTGILILRSGLVGRWTGHMIQAAGAVYLVGSSLRIVAPAASEAFLPAYLIAIVAETGFAVALLRGGLRRQSERLA</sequence>
<dbReference type="KEGG" id="salo:EF888_08105"/>
<keyword evidence="1" id="KW-1133">Transmembrane helix</keyword>
<gene>
    <name evidence="2" type="ORF">C8D95_10737</name>
</gene>
<evidence type="ECO:0000313" key="2">
    <source>
        <dbReference type="EMBL" id="PWK55371.1"/>
    </source>
</evidence>
<comment type="caution">
    <text evidence="2">The sequence shown here is derived from an EMBL/GenBank/DDBJ whole genome shotgun (WGS) entry which is preliminary data.</text>
</comment>
<dbReference type="RefSeq" id="WP_126918537.1">
    <property type="nucleotide sequence ID" value="NZ_CP034588.1"/>
</dbReference>
<dbReference type="InterPro" id="IPR025495">
    <property type="entry name" value="DUF4386"/>
</dbReference>
<name>A0A316G351_9RHOB</name>
<reference evidence="2 3" key="1">
    <citation type="submission" date="2018-05" db="EMBL/GenBank/DDBJ databases">
        <title>Genomic Encyclopedia of Type Strains, Phase IV (KMG-IV): sequencing the most valuable type-strain genomes for metagenomic binning, comparative biology and taxonomic classification.</title>
        <authorList>
            <person name="Goeker M."/>
        </authorList>
    </citation>
    <scope>NUCLEOTIDE SEQUENCE [LARGE SCALE GENOMIC DNA]</scope>
    <source>
        <strain evidence="2 3">DSM 103371</strain>
    </source>
</reference>
<feature type="transmembrane region" description="Helical" evidence="1">
    <location>
        <begin position="51"/>
        <end position="76"/>
    </location>
</feature>
<keyword evidence="1" id="KW-0472">Membrane</keyword>
<feature type="transmembrane region" description="Helical" evidence="1">
    <location>
        <begin position="128"/>
        <end position="150"/>
    </location>
</feature>
<dbReference type="Pfam" id="PF14329">
    <property type="entry name" value="DUF4386"/>
    <property type="match status" value="1"/>
</dbReference>
<keyword evidence="3" id="KW-1185">Reference proteome</keyword>
<protein>
    <submittedName>
        <fullName evidence="2">Uncharacterized protein DUF4386</fullName>
    </submittedName>
</protein>
<accession>A0A316G351</accession>
<evidence type="ECO:0000313" key="3">
    <source>
        <dbReference type="Proteomes" id="UP000245390"/>
    </source>
</evidence>
<proteinExistence type="predicted"/>
<dbReference type="OrthoDB" id="5421633at2"/>
<feature type="transmembrane region" description="Helical" evidence="1">
    <location>
        <begin position="88"/>
        <end position="108"/>
    </location>
</feature>
<feature type="transmembrane region" description="Helical" evidence="1">
    <location>
        <begin position="186"/>
        <end position="206"/>
    </location>
</feature>
<organism evidence="2 3">
    <name type="scientific">Silicimonas algicola</name>
    <dbReference type="NCBI Taxonomy" id="1826607"/>
    <lineage>
        <taxon>Bacteria</taxon>
        <taxon>Pseudomonadati</taxon>
        <taxon>Pseudomonadota</taxon>
        <taxon>Alphaproteobacteria</taxon>
        <taxon>Rhodobacterales</taxon>
        <taxon>Paracoccaceae</taxon>
    </lineage>
</organism>
<dbReference type="AlphaFoldDB" id="A0A316G351"/>
<dbReference type="Proteomes" id="UP000245390">
    <property type="component" value="Unassembled WGS sequence"/>
</dbReference>